<dbReference type="InterPro" id="IPR021331">
    <property type="entry name" value="Hva1_TUDOR"/>
</dbReference>
<dbReference type="AlphaFoldDB" id="A0A9X1AJW9"/>
<dbReference type="EMBL" id="JAHGAW010000001">
    <property type="protein sequence ID" value="MBT2185859.1"/>
    <property type="molecule type" value="Genomic_DNA"/>
</dbReference>
<feature type="domain" description="Cyclic nucleotide-binding" evidence="1">
    <location>
        <begin position="38"/>
        <end position="71"/>
    </location>
</feature>
<accession>A0A9X1AJW9</accession>
<dbReference type="Proteomes" id="UP001138757">
    <property type="component" value="Unassembled WGS sequence"/>
</dbReference>
<protein>
    <submittedName>
        <fullName evidence="2">HVA1 family protein</fullName>
    </submittedName>
</protein>
<gene>
    <name evidence="2" type="ORF">KK488_02755</name>
</gene>
<dbReference type="Pfam" id="PF11160">
    <property type="entry name" value="Hva1_TUDOR"/>
    <property type="match status" value="1"/>
</dbReference>
<dbReference type="InterPro" id="IPR000595">
    <property type="entry name" value="cNMP-bd_dom"/>
</dbReference>
<keyword evidence="3" id="KW-1185">Reference proteome</keyword>
<organism evidence="2 3">
    <name type="scientific">Sphingobium nicotianae</name>
    <dbReference type="NCBI Taxonomy" id="2782607"/>
    <lineage>
        <taxon>Bacteria</taxon>
        <taxon>Pseudomonadati</taxon>
        <taxon>Pseudomonadota</taxon>
        <taxon>Alphaproteobacteria</taxon>
        <taxon>Sphingomonadales</taxon>
        <taxon>Sphingomonadaceae</taxon>
        <taxon>Sphingobium</taxon>
    </lineage>
</organism>
<name>A0A9X1AJW9_9SPHN</name>
<proteinExistence type="predicted"/>
<evidence type="ECO:0000313" key="2">
    <source>
        <dbReference type="EMBL" id="MBT2185859.1"/>
    </source>
</evidence>
<evidence type="ECO:0000259" key="1">
    <source>
        <dbReference type="PROSITE" id="PS50042"/>
    </source>
</evidence>
<evidence type="ECO:0000313" key="3">
    <source>
        <dbReference type="Proteomes" id="UP001138757"/>
    </source>
</evidence>
<dbReference type="PROSITE" id="PS50042">
    <property type="entry name" value="CNMP_BINDING_3"/>
    <property type="match status" value="1"/>
</dbReference>
<sequence length="71" mass="7921">MSKGFYAGAAASWAWERGEGHGRVVERFERRVQRTIGGKRIVRKGSPDNPAYLIDTGDAHVLKLGSELHRD</sequence>
<comment type="caution">
    <text evidence="2">The sequence shown here is derived from an EMBL/GenBank/DDBJ whole genome shotgun (WGS) entry which is preliminary data.</text>
</comment>
<reference evidence="2" key="1">
    <citation type="submission" date="2021-05" db="EMBL/GenBank/DDBJ databases">
        <title>Genome of Sphingobium sp. strain.</title>
        <authorList>
            <person name="Fan R."/>
        </authorList>
    </citation>
    <scope>NUCLEOTIDE SEQUENCE</scope>
    <source>
        <strain evidence="2">H33</strain>
    </source>
</reference>